<keyword evidence="3" id="KW-1185">Reference proteome</keyword>
<proteinExistence type="predicted"/>
<evidence type="ECO:0000313" key="3">
    <source>
        <dbReference type="Proteomes" id="UP000254848"/>
    </source>
</evidence>
<evidence type="ECO:0008006" key="4">
    <source>
        <dbReference type="Google" id="ProtNLM"/>
    </source>
</evidence>
<evidence type="ECO:0000256" key="1">
    <source>
        <dbReference type="SAM" id="SignalP"/>
    </source>
</evidence>
<protein>
    <recommendedName>
        <fullName evidence="4">DUF1318 domain-containing protein</fullName>
    </recommendedName>
</protein>
<feature type="signal peptide" evidence="1">
    <location>
        <begin position="1"/>
        <end position="22"/>
    </location>
</feature>
<feature type="chain" id="PRO_5016811002" description="DUF1318 domain-containing protein" evidence="1">
    <location>
        <begin position="23"/>
        <end position="109"/>
    </location>
</feature>
<organism evidence="2 3">
    <name type="scientific">Enterobacillus tribolii</name>
    <dbReference type="NCBI Taxonomy" id="1487935"/>
    <lineage>
        <taxon>Bacteria</taxon>
        <taxon>Pseudomonadati</taxon>
        <taxon>Pseudomonadota</taxon>
        <taxon>Gammaproteobacteria</taxon>
        <taxon>Enterobacterales</taxon>
        <taxon>Hafniaceae</taxon>
        <taxon>Enterobacillus</taxon>
    </lineage>
</organism>
<gene>
    <name evidence="2" type="ORF">C8D90_101507</name>
</gene>
<name>A0A370R3R5_9GAMM</name>
<dbReference type="EMBL" id="QRAP01000001">
    <property type="protein sequence ID" value="RDK97063.1"/>
    <property type="molecule type" value="Genomic_DNA"/>
</dbReference>
<sequence length="109" mass="11964">MKKMLCGAWLCAGLMFSHGVLALTLDDAKRQGRVGETLSGYIAAVKQDPETLDFVQRINAGRAEKYQEIATSNHVSRDEVAKMAGQKLIDRAAAGEYVRGINGKWLQKP</sequence>
<dbReference type="RefSeq" id="WP_115456822.1">
    <property type="nucleotide sequence ID" value="NZ_QRAP01000001.1"/>
</dbReference>
<keyword evidence="1" id="KW-0732">Signal</keyword>
<evidence type="ECO:0000313" key="2">
    <source>
        <dbReference type="EMBL" id="RDK97063.1"/>
    </source>
</evidence>
<accession>A0A370R3R5</accession>
<dbReference type="AlphaFoldDB" id="A0A370R3R5"/>
<dbReference type="Proteomes" id="UP000254848">
    <property type="component" value="Unassembled WGS sequence"/>
</dbReference>
<dbReference type="InterPro" id="IPR008309">
    <property type="entry name" value="YdbL"/>
</dbReference>
<comment type="caution">
    <text evidence="2">The sequence shown here is derived from an EMBL/GenBank/DDBJ whole genome shotgun (WGS) entry which is preliminary data.</text>
</comment>
<reference evidence="2 3" key="1">
    <citation type="submission" date="2018-07" db="EMBL/GenBank/DDBJ databases">
        <title>Genomic Encyclopedia of Type Strains, Phase IV (KMG-IV): sequencing the most valuable type-strain genomes for metagenomic binning, comparative biology and taxonomic classification.</title>
        <authorList>
            <person name="Goeker M."/>
        </authorList>
    </citation>
    <scope>NUCLEOTIDE SEQUENCE [LARGE SCALE GENOMIC DNA]</scope>
    <source>
        <strain evidence="2 3">DSM 103736</strain>
    </source>
</reference>
<dbReference type="Pfam" id="PF07027">
    <property type="entry name" value="DUF1318"/>
    <property type="match status" value="1"/>
</dbReference>
<dbReference type="PIRSF" id="PIRSF025560">
    <property type="entry name" value="UCP025560"/>
    <property type="match status" value="1"/>
</dbReference>
<dbReference type="OrthoDB" id="9798130at2"/>